<dbReference type="OrthoDB" id="3392133at2"/>
<evidence type="ECO:0000313" key="1">
    <source>
        <dbReference type="EMBL" id="RKR87125.1"/>
    </source>
</evidence>
<sequence>MNPPQSEPPSRPPDFLSVQDVEDAEEILFAHPPMRVVTTVCTCGEAYPCRDVRWARLVKQVTEAGG</sequence>
<accession>A0A495JDY9</accession>
<dbReference type="RefSeq" id="WP_147456932.1">
    <property type="nucleotide sequence ID" value="NZ_RBKT01000001.1"/>
</dbReference>
<organism evidence="1 2">
    <name type="scientific">Micromonospora pisi</name>
    <dbReference type="NCBI Taxonomy" id="589240"/>
    <lineage>
        <taxon>Bacteria</taxon>
        <taxon>Bacillati</taxon>
        <taxon>Actinomycetota</taxon>
        <taxon>Actinomycetes</taxon>
        <taxon>Micromonosporales</taxon>
        <taxon>Micromonosporaceae</taxon>
        <taxon>Micromonospora</taxon>
    </lineage>
</organism>
<proteinExistence type="predicted"/>
<gene>
    <name evidence="1" type="ORF">BDK92_1398</name>
</gene>
<dbReference type="EMBL" id="RBKT01000001">
    <property type="protein sequence ID" value="RKR87125.1"/>
    <property type="molecule type" value="Genomic_DNA"/>
</dbReference>
<protein>
    <submittedName>
        <fullName evidence="1">Uncharacterized protein</fullName>
    </submittedName>
</protein>
<keyword evidence="2" id="KW-1185">Reference proteome</keyword>
<reference evidence="1 2" key="1">
    <citation type="submission" date="2018-10" db="EMBL/GenBank/DDBJ databases">
        <title>Sequencing the genomes of 1000 actinobacteria strains.</title>
        <authorList>
            <person name="Klenk H.-P."/>
        </authorList>
    </citation>
    <scope>NUCLEOTIDE SEQUENCE [LARGE SCALE GENOMIC DNA]</scope>
    <source>
        <strain evidence="1 2">DSM 45175</strain>
    </source>
</reference>
<evidence type="ECO:0000313" key="2">
    <source>
        <dbReference type="Proteomes" id="UP000277671"/>
    </source>
</evidence>
<dbReference type="Proteomes" id="UP000277671">
    <property type="component" value="Unassembled WGS sequence"/>
</dbReference>
<dbReference type="AlphaFoldDB" id="A0A495JDY9"/>
<name>A0A495JDY9_9ACTN</name>
<comment type="caution">
    <text evidence="1">The sequence shown here is derived from an EMBL/GenBank/DDBJ whole genome shotgun (WGS) entry which is preliminary data.</text>
</comment>